<protein>
    <submittedName>
        <fullName evidence="3">Porin</fullName>
    </submittedName>
</protein>
<accession>A0A177NQX6</accession>
<dbReference type="InterPro" id="IPR052932">
    <property type="entry name" value="OprB_Porin"/>
</dbReference>
<evidence type="ECO:0000313" key="4">
    <source>
        <dbReference type="Proteomes" id="UP000078476"/>
    </source>
</evidence>
<keyword evidence="4" id="KW-1185">Reference proteome</keyword>
<comment type="caution">
    <text evidence="3">The sequence shown here is derived from an EMBL/GenBank/DDBJ whole genome shotgun (WGS) entry which is preliminary data.</text>
</comment>
<dbReference type="InterPro" id="IPR038673">
    <property type="entry name" value="OprB_sf"/>
</dbReference>
<dbReference type="OrthoDB" id="545475at2"/>
<reference evidence="3 4" key="1">
    <citation type="submission" date="2016-03" db="EMBL/GenBank/DDBJ databases">
        <authorList>
            <person name="Ploux O."/>
        </authorList>
    </citation>
    <scope>NUCLEOTIDE SEQUENCE [LARGE SCALE GENOMIC DNA]</scope>
    <source>
        <strain evidence="3 4">R-45370</strain>
    </source>
</reference>
<feature type="chain" id="PRO_5007949230" evidence="2">
    <location>
        <begin position="30"/>
        <end position="470"/>
    </location>
</feature>
<comment type="similarity">
    <text evidence="1 2">Belongs to the OprB family.</text>
</comment>
<dbReference type="Gene3D" id="2.40.160.180">
    <property type="entry name" value="Carbohydrate-selective porin OprB"/>
    <property type="match status" value="1"/>
</dbReference>
<dbReference type="Pfam" id="PF04966">
    <property type="entry name" value="OprB"/>
    <property type="match status" value="1"/>
</dbReference>
<name>A0A177NQX6_9GAMM</name>
<dbReference type="AlphaFoldDB" id="A0A177NQX6"/>
<feature type="signal peptide" evidence="2">
    <location>
        <begin position="1"/>
        <end position="29"/>
    </location>
</feature>
<dbReference type="RefSeq" id="WP_066978607.1">
    <property type="nucleotide sequence ID" value="NZ_LUUI01000066.1"/>
</dbReference>
<dbReference type="EMBL" id="LUUI01000066">
    <property type="protein sequence ID" value="OAI19440.1"/>
    <property type="molecule type" value="Genomic_DNA"/>
</dbReference>
<evidence type="ECO:0000313" key="3">
    <source>
        <dbReference type="EMBL" id="OAI19440.1"/>
    </source>
</evidence>
<gene>
    <name evidence="3" type="ORF">A1359_03875</name>
</gene>
<organism evidence="3 4">
    <name type="scientific">Methylomonas lenta</name>
    <dbReference type="NCBI Taxonomy" id="980561"/>
    <lineage>
        <taxon>Bacteria</taxon>
        <taxon>Pseudomonadati</taxon>
        <taxon>Pseudomonadota</taxon>
        <taxon>Gammaproteobacteria</taxon>
        <taxon>Methylococcales</taxon>
        <taxon>Methylococcaceae</taxon>
        <taxon>Methylomonas</taxon>
    </lineage>
</organism>
<dbReference type="STRING" id="980561.A1359_03875"/>
<dbReference type="PANTHER" id="PTHR37944:SF1">
    <property type="entry name" value="PORIN B"/>
    <property type="match status" value="1"/>
</dbReference>
<sequence length="470" mass="51438">MKHTSNIACRSLTVISFTTLVGFSSTALALGPVEVPETWGGDLSTRPRLTGDWGGVRDEMSKKGVELDANMFLLPGGVVSGGRNTGAEFWGNVDYTLNIDTEKLGLWPGGFFKFEGVSSFGNSLYNQAGAFLPSNVATLYPAFDQASSGLMQASYTQFFSAQFGVTMGKMDLFEFTPTEFYGDYRTQFMNMGLNFSSSLGMLPMSAYGGGMMFLPTKDITLMALALDAGGTPTDDNISNAFKEGTTVLSAANIKIKPFGLVGHQGLTGMWSDKSRFSLAQDPYNLGHALLDERYPRLGNPGPILYRILERRFPQLLVPVQPANRKDNTWSIVYSFDQYLWQPAGDSKHGVGLFFSFGATDGNPNPIQYSYTMGIGGKGVPGRPNDSFGVGWARTQFSNQFVPLLRESLGIGLDHEDAIEMYYTAAVTPWLNVSPNLQIINSGLNKYLDDNNQLQNIDTTVEANLRMNIQF</sequence>
<evidence type="ECO:0000256" key="2">
    <source>
        <dbReference type="RuleBase" id="RU363072"/>
    </source>
</evidence>
<dbReference type="GO" id="GO:0008643">
    <property type="term" value="P:carbohydrate transport"/>
    <property type="evidence" value="ECO:0007669"/>
    <property type="project" value="InterPro"/>
</dbReference>
<dbReference type="GO" id="GO:0016020">
    <property type="term" value="C:membrane"/>
    <property type="evidence" value="ECO:0007669"/>
    <property type="project" value="InterPro"/>
</dbReference>
<dbReference type="InterPro" id="IPR007049">
    <property type="entry name" value="Carb-sel_porin_OprB"/>
</dbReference>
<keyword evidence="2" id="KW-0732">Signal</keyword>
<dbReference type="GO" id="GO:0015288">
    <property type="term" value="F:porin activity"/>
    <property type="evidence" value="ECO:0007669"/>
    <property type="project" value="InterPro"/>
</dbReference>
<dbReference type="Proteomes" id="UP000078476">
    <property type="component" value="Unassembled WGS sequence"/>
</dbReference>
<proteinExistence type="inferred from homology"/>
<dbReference type="PANTHER" id="PTHR37944">
    <property type="entry name" value="PORIN B"/>
    <property type="match status" value="1"/>
</dbReference>
<evidence type="ECO:0000256" key="1">
    <source>
        <dbReference type="ARBA" id="ARBA00008769"/>
    </source>
</evidence>